<dbReference type="InterPro" id="IPR036890">
    <property type="entry name" value="HATPase_C_sf"/>
</dbReference>
<dbReference type="CDD" id="cd17546">
    <property type="entry name" value="REC_hyHK_CKI1_RcsC-like"/>
    <property type="match status" value="1"/>
</dbReference>
<keyword evidence="19" id="KW-1185">Reference proteome</keyword>
<evidence type="ECO:0000256" key="4">
    <source>
        <dbReference type="ARBA" id="ARBA00022475"/>
    </source>
</evidence>
<dbReference type="InterPro" id="IPR011622">
    <property type="entry name" value="7TMR_DISM_rcpt_extracell_dom2"/>
</dbReference>
<feature type="modified residue" description="Phosphohistidine" evidence="12">
    <location>
        <position position="1007"/>
    </location>
</feature>
<dbReference type="Gene3D" id="1.10.287.130">
    <property type="match status" value="1"/>
</dbReference>
<proteinExistence type="predicted"/>
<feature type="transmembrane region" description="Helical" evidence="14">
    <location>
        <begin position="295"/>
        <end position="316"/>
    </location>
</feature>
<dbReference type="InterPro" id="IPR005467">
    <property type="entry name" value="His_kinase_dom"/>
</dbReference>
<keyword evidence="11 14" id="KW-0472">Membrane</keyword>
<dbReference type="Pfam" id="PF00072">
    <property type="entry name" value="Response_reg"/>
    <property type="match status" value="1"/>
</dbReference>
<dbReference type="InterPro" id="IPR001789">
    <property type="entry name" value="Sig_transdc_resp-reg_receiver"/>
</dbReference>
<dbReference type="InterPro" id="IPR011006">
    <property type="entry name" value="CheY-like_superfamily"/>
</dbReference>
<dbReference type="InterPro" id="IPR003594">
    <property type="entry name" value="HATPase_dom"/>
</dbReference>
<feature type="modified residue" description="4-aspartylphosphate" evidence="13">
    <location>
        <position position="869"/>
    </location>
</feature>
<feature type="transmembrane region" description="Helical" evidence="14">
    <location>
        <begin position="354"/>
        <end position="377"/>
    </location>
</feature>
<dbReference type="SUPFAM" id="SSF52172">
    <property type="entry name" value="CheY-like"/>
    <property type="match status" value="1"/>
</dbReference>
<keyword evidence="10" id="KW-0902">Two-component regulatory system</keyword>
<gene>
    <name evidence="18" type="ORF">RM552_11960</name>
</gene>
<dbReference type="SUPFAM" id="SSF47226">
    <property type="entry name" value="Histidine-containing phosphotransfer domain, HPT domain"/>
    <property type="match status" value="1"/>
</dbReference>
<dbReference type="SMART" id="SM00387">
    <property type="entry name" value="HATPase_c"/>
    <property type="match status" value="1"/>
</dbReference>
<feature type="transmembrane region" description="Helical" evidence="14">
    <location>
        <begin position="200"/>
        <end position="221"/>
    </location>
</feature>
<evidence type="ECO:0000256" key="13">
    <source>
        <dbReference type="PROSITE-ProRule" id="PRU00169"/>
    </source>
</evidence>
<feature type="transmembrane region" description="Helical" evidence="14">
    <location>
        <begin position="254"/>
        <end position="283"/>
    </location>
</feature>
<dbReference type="Pfam" id="PF07695">
    <property type="entry name" value="7TMR-DISM_7TM"/>
    <property type="match status" value="1"/>
</dbReference>
<dbReference type="InterPro" id="IPR036641">
    <property type="entry name" value="HPT_dom_sf"/>
</dbReference>
<dbReference type="CDD" id="cd00082">
    <property type="entry name" value="HisKA"/>
    <property type="match status" value="1"/>
</dbReference>
<evidence type="ECO:0000256" key="9">
    <source>
        <dbReference type="ARBA" id="ARBA00022989"/>
    </source>
</evidence>
<dbReference type="InterPro" id="IPR004358">
    <property type="entry name" value="Sig_transdc_His_kin-like_C"/>
</dbReference>
<dbReference type="Pfam" id="PF07696">
    <property type="entry name" value="7TMR-DISMED2"/>
    <property type="match status" value="1"/>
</dbReference>
<dbReference type="InterPro" id="IPR008207">
    <property type="entry name" value="Sig_transdc_His_kin_Hpt_dom"/>
</dbReference>
<evidence type="ECO:0000256" key="11">
    <source>
        <dbReference type="ARBA" id="ARBA00023136"/>
    </source>
</evidence>
<dbReference type="InterPro" id="IPR003661">
    <property type="entry name" value="HisK_dim/P_dom"/>
</dbReference>
<dbReference type="Proteomes" id="UP001253545">
    <property type="component" value="Unassembled WGS sequence"/>
</dbReference>
<dbReference type="PROSITE" id="PS50109">
    <property type="entry name" value="HIS_KIN"/>
    <property type="match status" value="1"/>
</dbReference>
<dbReference type="EMBL" id="JAVRHX010000003">
    <property type="protein sequence ID" value="MDT0595564.1"/>
    <property type="molecule type" value="Genomic_DNA"/>
</dbReference>
<sequence length="1072" mass="121526">MVAHFKQKHNRALSKHIRLFQIFGFICCFFIQSYSFAKQNDGLIVINNNSKDVLVSSQFRVYHQEARQLNFDEFQRTKSLMPYHIYENPNYGFVNNGVWLYARIENKSDINDWMIRIGNSQLQDVRLYLLSEGEIIYQGTDGISNKQSPYATPNFQVNIPQEKITDIYIYVRNVSMSLMAPVYLQTQQKHASIEMAEHSAWGIFYGAITVLFFCAGAFLFYSRRTTSAVYLAHLVVIFLFQIIWSGHFSLMPTAVIHFFLFLKLESLILLGTITTSFFTLFLVPPKLISNQLKQAILGLIALQSFFLLIFLTKWLPNGIAPVLTYLLGFGTILLNIVAYYRALKCDYFPARPMLAGWIIAVFGSITSIFFVFGIFSTNHFHPMIFHFTVVAQSVASLLSIVMNKQFHLQQEVKEAQTDAENNFYLVEEQNVHLDIARKEAVKASEVKSQFLANMSHEIRTPLNAIIGFSKELEARPNIAEHDEHVRIINASATDLLTVVNDILDFSKMEAGKLTLNIKPFSPRDLLEDVAALMSKSAHLKQLEFIFDVKDLPPYLLGDGFKIKQLLSNLLSNALKFTNYGHITLRARTSNVTETHCNIEFHVQDTGIGILEEDMKKLFTAFHQLDDELNRSFQGTGLGLVICQELTSLMSGTIKVLSSPTKGSTFIASIPFKIDTSTTHASLASKFTDQTAYIFDNWQPSKETNIQTLEAAGFSVISVDSIAEIEKLNVGQAFVFVSIPYQSIDERSTIIEKLSVMSLENLVLLFSGPSPTSQQINKVRNFPKLIRLPLSTRKLNDIDKSQITDHPSEERSKLAILPDIRILAVDDMELNLRLLDTWLTHSKVSLDLAYSGESAIELCQTFEYDLILMDIQMPSMDGIEATSHIRKSELNIGTPIIAVTAHALESQKQHFLDSGLDDFLAKPINLDNLIGLVNTWCPSIENDIDNNSDTEVFKPAVDWAMAKERTSNKADEAFKFLDDFVSQLKDFAVTIEQAWEQQNSQLLKDEVHKVHGACYYTGLPRLEECCQKTETLLKTTPLEKNSKAISTLLFEIEQTIEVWSATRKNYMSKSKDK</sequence>
<evidence type="ECO:0000259" key="16">
    <source>
        <dbReference type="PROSITE" id="PS50110"/>
    </source>
</evidence>
<evidence type="ECO:0000259" key="17">
    <source>
        <dbReference type="PROSITE" id="PS50894"/>
    </source>
</evidence>
<dbReference type="Gene3D" id="2.60.40.2380">
    <property type="match status" value="1"/>
</dbReference>
<protein>
    <recommendedName>
        <fullName evidence="3">histidine kinase</fullName>
        <ecNumber evidence="3">2.7.13.3</ecNumber>
    </recommendedName>
</protein>
<keyword evidence="9 14" id="KW-1133">Transmembrane helix</keyword>
<dbReference type="InterPro" id="IPR036097">
    <property type="entry name" value="HisK_dim/P_sf"/>
</dbReference>
<dbReference type="EC" id="2.7.13.3" evidence="3"/>
<keyword evidence="5 13" id="KW-0597">Phosphoprotein</keyword>
<dbReference type="SUPFAM" id="SSF55874">
    <property type="entry name" value="ATPase domain of HSP90 chaperone/DNA topoisomerase II/histidine kinase"/>
    <property type="match status" value="1"/>
</dbReference>
<dbReference type="Pfam" id="PF02518">
    <property type="entry name" value="HATPase_c"/>
    <property type="match status" value="1"/>
</dbReference>
<dbReference type="PROSITE" id="PS50110">
    <property type="entry name" value="RESPONSE_REGULATORY"/>
    <property type="match status" value="1"/>
</dbReference>
<comment type="caution">
    <text evidence="18">The sequence shown here is derived from an EMBL/GenBank/DDBJ whole genome shotgun (WGS) entry which is preliminary data.</text>
</comment>
<name>A0ABU2ZVF1_9ALTE</name>
<organism evidence="18 19">
    <name type="scientific">Glaciecola petra</name>
    <dbReference type="NCBI Taxonomy" id="3075602"/>
    <lineage>
        <taxon>Bacteria</taxon>
        <taxon>Pseudomonadati</taxon>
        <taxon>Pseudomonadota</taxon>
        <taxon>Gammaproteobacteria</taxon>
        <taxon>Alteromonadales</taxon>
        <taxon>Alteromonadaceae</taxon>
        <taxon>Glaciecola</taxon>
    </lineage>
</organism>
<dbReference type="SUPFAM" id="SSF47384">
    <property type="entry name" value="Homodimeric domain of signal transducing histidine kinase"/>
    <property type="match status" value="1"/>
</dbReference>
<evidence type="ECO:0000256" key="1">
    <source>
        <dbReference type="ARBA" id="ARBA00000085"/>
    </source>
</evidence>
<evidence type="ECO:0000256" key="10">
    <source>
        <dbReference type="ARBA" id="ARBA00023012"/>
    </source>
</evidence>
<dbReference type="SMART" id="SM00388">
    <property type="entry name" value="HisKA"/>
    <property type="match status" value="1"/>
</dbReference>
<accession>A0ABU2ZVF1</accession>
<evidence type="ECO:0000313" key="19">
    <source>
        <dbReference type="Proteomes" id="UP001253545"/>
    </source>
</evidence>
<feature type="domain" description="Response regulatory" evidence="16">
    <location>
        <begin position="820"/>
        <end position="936"/>
    </location>
</feature>
<evidence type="ECO:0000256" key="3">
    <source>
        <dbReference type="ARBA" id="ARBA00012438"/>
    </source>
</evidence>
<keyword evidence="6 14" id="KW-0812">Transmembrane</keyword>
<evidence type="ECO:0000256" key="8">
    <source>
        <dbReference type="ARBA" id="ARBA00022840"/>
    </source>
</evidence>
<feature type="transmembrane region" description="Helical" evidence="14">
    <location>
        <begin position="322"/>
        <end position="342"/>
    </location>
</feature>
<evidence type="ECO:0000256" key="2">
    <source>
        <dbReference type="ARBA" id="ARBA00004651"/>
    </source>
</evidence>
<dbReference type="PRINTS" id="PR00344">
    <property type="entry name" value="BCTRLSENSOR"/>
</dbReference>
<dbReference type="PROSITE" id="PS50894">
    <property type="entry name" value="HPT"/>
    <property type="match status" value="1"/>
</dbReference>
<evidence type="ECO:0000256" key="5">
    <source>
        <dbReference type="ARBA" id="ARBA00022553"/>
    </source>
</evidence>
<feature type="domain" description="HPt" evidence="17">
    <location>
        <begin position="968"/>
        <end position="1061"/>
    </location>
</feature>
<evidence type="ECO:0000259" key="15">
    <source>
        <dbReference type="PROSITE" id="PS50109"/>
    </source>
</evidence>
<dbReference type="Gene3D" id="3.30.565.10">
    <property type="entry name" value="Histidine kinase-like ATPase, C-terminal domain"/>
    <property type="match status" value="1"/>
</dbReference>
<dbReference type="Pfam" id="PF01627">
    <property type="entry name" value="Hpt"/>
    <property type="match status" value="1"/>
</dbReference>
<evidence type="ECO:0000256" key="14">
    <source>
        <dbReference type="SAM" id="Phobius"/>
    </source>
</evidence>
<reference evidence="18 19" key="1">
    <citation type="submission" date="2023-09" db="EMBL/GenBank/DDBJ databases">
        <authorList>
            <person name="Rey-Velasco X."/>
        </authorList>
    </citation>
    <scope>NUCLEOTIDE SEQUENCE [LARGE SCALE GENOMIC DNA]</scope>
    <source>
        <strain evidence="18 19">P117</strain>
    </source>
</reference>
<dbReference type="PANTHER" id="PTHR45339">
    <property type="entry name" value="HYBRID SIGNAL TRANSDUCTION HISTIDINE KINASE J"/>
    <property type="match status" value="1"/>
</dbReference>
<evidence type="ECO:0000256" key="6">
    <source>
        <dbReference type="ARBA" id="ARBA00022692"/>
    </source>
</evidence>
<dbReference type="Pfam" id="PF00512">
    <property type="entry name" value="HisKA"/>
    <property type="match status" value="1"/>
</dbReference>
<dbReference type="InterPro" id="IPR011623">
    <property type="entry name" value="7TMR_DISM_rcpt_extracell_dom1"/>
</dbReference>
<dbReference type="RefSeq" id="WP_311369085.1">
    <property type="nucleotide sequence ID" value="NZ_JAVRHX010000003.1"/>
</dbReference>
<comment type="catalytic activity">
    <reaction evidence="1">
        <text>ATP + protein L-histidine = ADP + protein N-phospho-L-histidine.</text>
        <dbReference type="EC" id="2.7.13.3"/>
    </reaction>
</comment>
<keyword evidence="7" id="KW-0547">Nucleotide-binding</keyword>
<dbReference type="Gene3D" id="3.40.50.2300">
    <property type="match status" value="1"/>
</dbReference>
<evidence type="ECO:0000313" key="18">
    <source>
        <dbReference type="EMBL" id="MDT0595564.1"/>
    </source>
</evidence>
<comment type="subcellular location">
    <subcellularLocation>
        <location evidence="2">Cell membrane</location>
        <topology evidence="2">Multi-pass membrane protein</topology>
    </subcellularLocation>
</comment>
<dbReference type="SMART" id="SM00448">
    <property type="entry name" value="REC"/>
    <property type="match status" value="1"/>
</dbReference>
<feature type="transmembrane region" description="Helical" evidence="14">
    <location>
        <begin position="228"/>
        <end position="248"/>
    </location>
</feature>
<dbReference type="Gene3D" id="1.20.120.160">
    <property type="entry name" value="HPT domain"/>
    <property type="match status" value="1"/>
</dbReference>
<keyword evidence="4" id="KW-1003">Cell membrane</keyword>
<dbReference type="PANTHER" id="PTHR45339:SF1">
    <property type="entry name" value="HYBRID SIGNAL TRANSDUCTION HISTIDINE KINASE J"/>
    <property type="match status" value="1"/>
</dbReference>
<evidence type="ECO:0000256" key="12">
    <source>
        <dbReference type="PROSITE-ProRule" id="PRU00110"/>
    </source>
</evidence>
<keyword evidence="8" id="KW-0067">ATP-binding</keyword>
<evidence type="ECO:0000256" key="7">
    <source>
        <dbReference type="ARBA" id="ARBA00022741"/>
    </source>
</evidence>
<feature type="domain" description="Histidine kinase" evidence="15">
    <location>
        <begin position="453"/>
        <end position="673"/>
    </location>
</feature>